<protein>
    <submittedName>
        <fullName evidence="1">Uncharacterized protein</fullName>
    </submittedName>
</protein>
<sequence>MLNSISFTFIDLMKHKPYENQKHDKNHNVVWENISTRCLTSR</sequence>
<organism evidence="1 2">
    <name type="scientific">Helianthus annuus</name>
    <name type="common">Common sunflower</name>
    <dbReference type="NCBI Taxonomy" id="4232"/>
    <lineage>
        <taxon>Eukaryota</taxon>
        <taxon>Viridiplantae</taxon>
        <taxon>Streptophyta</taxon>
        <taxon>Embryophyta</taxon>
        <taxon>Tracheophyta</taxon>
        <taxon>Spermatophyta</taxon>
        <taxon>Magnoliopsida</taxon>
        <taxon>eudicotyledons</taxon>
        <taxon>Gunneridae</taxon>
        <taxon>Pentapetalae</taxon>
        <taxon>asterids</taxon>
        <taxon>campanulids</taxon>
        <taxon>Asterales</taxon>
        <taxon>Asteraceae</taxon>
        <taxon>Asteroideae</taxon>
        <taxon>Heliantheae alliance</taxon>
        <taxon>Heliantheae</taxon>
        <taxon>Helianthus</taxon>
    </lineage>
</organism>
<dbReference type="Gramene" id="mRNA:HanXRQr2_Chr06g0244271">
    <property type="protein sequence ID" value="mRNA:HanXRQr2_Chr06g0244271"/>
    <property type="gene ID" value="HanXRQr2_Chr06g0244271"/>
</dbReference>
<name>A0A9K3IR22_HELAN</name>
<comment type="caution">
    <text evidence="1">The sequence shown here is derived from an EMBL/GenBank/DDBJ whole genome shotgun (WGS) entry which is preliminary data.</text>
</comment>
<keyword evidence="2" id="KW-1185">Reference proteome</keyword>
<dbReference type="AlphaFoldDB" id="A0A9K3IR22"/>
<dbReference type="Proteomes" id="UP000215914">
    <property type="component" value="Unassembled WGS sequence"/>
</dbReference>
<gene>
    <name evidence="1" type="ORF">HanXRQr2_Chr06g0244271</name>
</gene>
<proteinExistence type="predicted"/>
<reference evidence="1" key="2">
    <citation type="submission" date="2020-06" db="EMBL/GenBank/DDBJ databases">
        <title>Helianthus annuus Genome sequencing and assembly Release 2.</title>
        <authorList>
            <person name="Gouzy J."/>
            <person name="Langlade N."/>
            <person name="Munos S."/>
        </authorList>
    </citation>
    <scope>NUCLEOTIDE SEQUENCE</scope>
    <source>
        <tissue evidence="1">Leaves</tissue>
    </source>
</reference>
<evidence type="ECO:0000313" key="2">
    <source>
        <dbReference type="Proteomes" id="UP000215914"/>
    </source>
</evidence>
<accession>A0A9K3IR22</accession>
<dbReference type="EMBL" id="MNCJ02000321">
    <property type="protein sequence ID" value="KAF5801104.1"/>
    <property type="molecule type" value="Genomic_DNA"/>
</dbReference>
<reference evidence="1" key="1">
    <citation type="journal article" date="2017" name="Nature">
        <title>The sunflower genome provides insights into oil metabolism, flowering and Asterid evolution.</title>
        <authorList>
            <person name="Badouin H."/>
            <person name="Gouzy J."/>
            <person name="Grassa C.J."/>
            <person name="Murat F."/>
            <person name="Staton S.E."/>
            <person name="Cottret L."/>
            <person name="Lelandais-Briere C."/>
            <person name="Owens G.L."/>
            <person name="Carrere S."/>
            <person name="Mayjonade B."/>
            <person name="Legrand L."/>
            <person name="Gill N."/>
            <person name="Kane N.C."/>
            <person name="Bowers J.E."/>
            <person name="Hubner S."/>
            <person name="Bellec A."/>
            <person name="Berard A."/>
            <person name="Berges H."/>
            <person name="Blanchet N."/>
            <person name="Boniface M.C."/>
            <person name="Brunel D."/>
            <person name="Catrice O."/>
            <person name="Chaidir N."/>
            <person name="Claudel C."/>
            <person name="Donnadieu C."/>
            <person name="Faraut T."/>
            <person name="Fievet G."/>
            <person name="Helmstetter N."/>
            <person name="King M."/>
            <person name="Knapp S.J."/>
            <person name="Lai Z."/>
            <person name="Le Paslier M.C."/>
            <person name="Lippi Y."/>
            <person name="Lorenzon L."/>
            <person name="Mandel J.R."/>
            <person name="Marage G."/>
            <person name="Marchand G."/>
            <person name="Marquand E."/>
            <person name="Bret-Mestries E."/>
            <person name="Morien E."/>
            <person name="Nambeesan S."/>
            <person name="Nguyen T."/>
            <person name="Pegot-Espagnet P."/>
            <person name="Pouilly N."/>
            <person name="Raftis F."/>
            <person name="Sallet E."/>
            <person name="Schiex T."/>
            <person name="Thomas J."/>
            <person name="Vandecasteele C."/>
            <person name="Vares D."/>
            <person name="Vear F."/>
            <person name="Vautrin S."/>
            <person name="Crespi M."/>
            <person name="Mangin B."/>
            <person name="Burke J.M."/>
            <person name="Salse J."/>
            <person name="Munos S."/>
            <person name="Vincourt P."/>
            <person name="Rieseberg L.H."/>
            <person name="Langlade N.B."/>
        </authorList>
    </citation>
    <scope>NUCLEOTIDE SEQUENCE</scope>
    <source>
        <tissue evidence="1">Leaves</tissue>
    </source>
</reference>
<evidence type="ECO:0000313" key="1">
    <source>
        <dbReference type="EMBL" id="KAF5801104.1"/>
    </source>
</evidence>